<evidence type="ECO:0000256" key="1">
    <source>
        <dbReference type="SAM" id="MobiDB-lite"/>
    </source>
</evidence>
<organism evidence="2 3">
    <name type="scientific">Dibothriocephalus latus</name>
    <name type="common">Fish tapeworm</name>
    <name type="synonym">Diphyllobothrium latum</name>
    <dbReference type="NCBI Taxonomy" id="60516"/>
    <lineage>
        <taxon>Eukaryota</taxon>
        <taxon>Metazoa</taxon>
        <taxon>Spiralia</taxon>
        <taxon>Lophotrochozoa</taxon>
        <taxon>Platyhelminthes</taxon>
        <taxon>Cestoda</taxon>
        <taxon>Eucestoda</taxon>
        <taxon>Diphyllobothriidea</taxon>
        <taxon>Diphyllobothriidae</taxon>
        <taxon>Dibothriocephalus</taxon>
    </lineage>
</organism>
<keyword evidence="3" id="KW-1185">Reference proteome</keyword>
<feature type="non-terminal residue" evidence="2">
    <location>
        <position position="1"/>
    </location>
</feature>
<gene>
    <name evidence="2" type="ORF">DILT_LOCUS12875</name>
</gene>
<evidence type="ECO:0000313" key="2">
    <source>
        <dbReference type="EMBL" id="VDN17246.1"/>
    </source>
</evidence>
<feature type="region of interest" description="Disordered" evidence="1">
    <location>
        <begin position="1"/>
        <end position="56"/>
    </location>
</feature>
<protein>
    <submittedName>
        <fullName evidence="2">Uncharacterized protein</fullName>
    </submittedName>
</protein>
<feature type="region of interest" description="Disordered" evidence="1">
    <location>
        <begin position="171"/>
        <end position="287"/>
    </location>
</feature>
<feature type="compositionally biased region" description="Polar residues" evidence="1">
    <location>
        <begin position="177"/>
        <end position="199"/>
    </location>
</feature>
<sequence length="287" mass="30961">DGAYQADQDATSGSSLKANSTSPAPPAYEPARPELSMVASSTGENTSGDVPAEYKPSPIARDSPMISELPQAGATGFPSAVLVFKLPWRLNNLTKFSSPAEAQAAYRSPEPILSNRFIRLSPWPADNNRRGHFQQGRFHGGRRPGNFTGIGFTTGKSSLLGDAHISKNRLPAKLRLGNTSNIKRPQNSDSKSFSQSTNRSRWRLERDENGSALFSDAEETDEELFDSPNDSFTNTCGMDASTVRSSRARRGSTNDSDADDLHTPSDALLDENGSFGHFVSSSATESL</sequence>
<name>A0A3P7PGM9_DIBLA</name>
<accession>A0A3P7PGM9</accession>
<feature type="compositionally biased region" description="Polar residues" evidence="1">
    <location>
        <begin position="38"/>
        <end position="48"/>
    </location>
</feature>
<feature type="compositionally biased region" description="Acidic residues" evidence="1">
    <location>
        <begin position="216"/>
        <end position="225"/>
    </location>
</feature>
<dbReference type="AlphaFoldDB" id="A0A3P7PGM9"/>
<dbReference type="EMBL" id="UYRU01068006">
    <property type="protein sequence ID" value="VDN17246.1"/>
    <property type="molecule type" value="Genomic_DNA"/>
</dbReference>
<reference evidence="2 3" key="1">
    <citation type="submission" date="2018-11" db="EMBL/GenBank/DDBJ databases">
        <authorList>
            <consortium name="Pathogen Informatics"/>
        </authorList>
    </citation>
    <scope>NUCLEOTIDE SEQUENCE [LARGE SCALE GENOMIC DNA]</scope>
</reference>
<dbReference type="OrthoDB" id="443401at2759"/>
<proteinExistence type="predicted"/>
<dbReference type="Proteomes" id="UP000281553">
    <property type="component" value="Unassembled WGS sequence"/>
</dbReference>
<evidence type="ECO:0000313" key="3">
    <source>
        <dbReference type="Proteomes" id="UP000281553"/>
    </source>
</evidence>
<feature type="compositionally biased region" description="Polar residues" evidence="1">
    <location>
        <begin position="8"/>
        <end position="22"/>
    </location>
</feature>